<gene>
    <name evidence="2" type="ORF">HYPSUDRAFT_49773</name>
</gene>
<protein>
    <submittedName>
        <fullName evidence="2">Uncharacterized protein</fullName>
    </submittedName>
</protein>
<dbReference type="Proteomes" id="UP000054270">
    <property type="component" value="Unassembled WGS sequence"/>
</dbReference>
<feature type="compositionally biased region" description="Low complexity" evidence="1">
    <location>
        <begin position="1"/>
        <end position="18"/>
    </location>
</feature>
<organism evidence="2 3">
    <name type="scientific">Hypholoma sublateritium (strain FD-334 SS-4)</name>
    <dbReference type="NCBI Taxonomy" id="945553"/>
    <lineage>
        <taxon>Eukaryota</taxon>
        <taxon>Fungi</taxon>
        <taxon>Dikarya</taxon>
        <taxon>Basidiomycota</taxon>
        <taxon>Agaricomycotina</taxon>
        <taxon>Agaricomycetes</taxon>
        <taxon>Agaricomycetidae</taxon>
        <taxon>Agaricales</taxon>
        <taxon>Agaricineae</taxon>
        <taxon>Strophariaceae</taxon>
        <taxon>Hypholoma</taxon>
    </lineage>
</organism>
<evidence type="ECO:0000313" key="2">
    <source>
        <dbReference type="EMBL" id="KJA13572.1"/>
    </source>
</evidence>
<feature type="compositionally biased region" description="Low complexity" evidence="1">
    <location>
        <begin position="165"/>
        <end position="176"/>
    </location>
</feature>
<evidence type="ECO:0000313" key="3">
    <source>
        <dbReference type="Proteomes" id="UP000054270"/>
    </source>
</evidence>
<dbReference type="AlphaFoldDB" id="A0A0D2KGD1"/>
<sequence length="200" mass="21679">MDSHYTSARYSSASTAEYPQFYTAPTPERGSPEPAEAYPTPDASPRSAAHRLLPHEEAYENIRYQNANYQHTSSQNTGYQAPVGYATAGYDTTSTEALVAAATRRLRSASFTLPCSMCGSRAAGQCYVVCAVTGEENANCAHVRALALERQREVASAGAREREYTTTSDSDTTGYGASHLTVPTVPRRGSGARRECYARR</sequence>
<proteinExistence type="predicted"/>
<feature type="region of interest" description="Disordered" evidence="1">
    <location>
        <begin position="157"/>
        <end position="200"/>
    </location>
</feature>
<name>A0A0D2KGD1_HYPSF</name>
<evidence type="ECO:0000256" key="1">
    <source>
        <dbReference type="SAM" id="MobiDB-lite"/>
    </source>
</evidence>
<accession>A0A0D2KGD1</accession>
<reference evidence="3" key="1">
    <citation type="submission" date="2014-04" db="EMBL/GenBank/DDBJ databases">
        <title>Evolutionary Origins and Diversification of the Mycorrhizal Mutualists.</title>
        <authorList>
            <consortium name="DOE Joint Genome Institute"/>
            <consortium name="Mycorrhizal Genomics Consortium"/>
            <person name="Kohler A."/>
            <person name="Kuo A."/>
            <person name="Nagy L.G."/>
            <person name="Floudas D."/>
            <person name="Copeland A."/>
            <person name="Barry K.W."/>
            <person name="Cichocki N."/>
            <person name="Veneault-Fourrey C."/>
            <person name="LaButti K."/>
            <person name="Lindquist E.A."/>
            <person name="Lipzen A."/>
            <person name="Lundell T."/>
            <person name="Morin E."/>
            <person name="Murat C."/>
            <person name="Riley R."/>
            <person name="Ohm R."/>
            <person name="Sun H."/>
            <person name="Tunlid A."/>
            <person name="Henrissat B."/>
            <person name="Grigoriev I.V."/>
            <person name="Hibbett D.S."/>
            <person name="Martin F."/>
        </authorList>
    </citation>
    <scope>NUCLEOTIDE SEQUENCE [LARGE SCALE GENOMIC DNA]</scope>
    <source>
        <strain evidence="3">FD-334 SS-4</strain>
    </source>
</reference>
<feature type="region of interest" description="Disordered" evidence="1">
    <location>
        <begin position="1"/>
        <end position="47"/>
    </location>
</feature>
<dbReference type="EMBL" id="KN817729">
    <property type="protein sequence ID" value="KJA13572.1"/>
    <property type="molecule type" value="Genomic_DNA"/>
</dbReference>
<keyword evidence="3" id="KW-1185">Reference proteome</keyword>